<proteinExistence type="predicted"/>
<keyword evidence="3" id="KW-1185">Reference proteome</keyword>
<protein>
    <submittedName>
        <fullName evidence="2">Uncharacterized protein</fullName>
    </submittedName>
</protein>
<organism evidence="2 3">
    <name type="scientific">Cerrena zonata</name>
    <dbReference type="NCBI Taxonomy" id="2478898"/>
    <lineage>
        <taxon>Eukaryota</taxon>
        <taxon>Fungi</taxon>
        <taxon>Dikarya</taxon>
        <taxon>Basidiomycota</taxon>
        <taxon>Agaricomycotina</taxon>
        <taxon>Agaricomycetes</taxon>
        <taxon>Polyporales</taxon>
        <taxon>Cerrenaceae</taxon>
        <taxon>Cerrena</taxon>
    </lineage>
</organism>
<name>A0AAW0GBR8_9APHY</name>
<gene>
    <name evidence="2" type="ORF">QCA50_007688</name>
</gene>
<evidence type="ECO:0000313" key="2">
    <source>
        <dbReference type="EMBL" id="KAK7688997.1"/>
    </source>
</evidence>
<comment type="caution">
    <text evidence="2">The sequence shown here is derived from an EMBL/GenBank/DDBJ whole genome shotgun (WGS) entry which is preliminary data.</text>
</comment>
<dbReference type="AlphaFoldDB" id="A0AAW0GBR8"/>
<reference evidence="2 3" key="1">
    <citation type="submission" date="2022-09" db="EMBL/GenBank/DDBJ databases">
        <authorList>
            <person name="Palmer J.M."/>
        </authorList>
    </citation>
    <scope>NUCLEOTIDE SEQUENCE [LARGE SCALE GENOMIC DNA]</scope>
    <source>
        <strain evidence="2 3">DSM 7382</strain>
    </source>
</reference>
<dbReference type="EMBL" id="JASBNA010000009">
    <property type="protein sequence ID" value="KAK7688997.1"/>
    <property type="molecule type" value="Genomic_DNA"/>
</dbReference>
<feature type="region of interest" description="Disordered" evidence="1">
    <location>
        <begin position="223"/>
        <end position="243"/>
    </location>
</feature>
<evidence type="ECO:0000313" key="3">
    <source>
        <dbReference type="Proteomes" id="UP001385951"/>
    </source>
</evidence>
<dbReference type="Proteomes" id="UP001385951">
    <property type="component" value="Unassembled WGS sequence"/>
</dbReference>
<evidence type="ECO:0000256" key="1">
    <source>
        <dbReference type="SAM" id="MobiDB-lite"/>
    </source>
</evidence>
<accession>A0AAW0GBR8</accession>
<sequence length="302" mass="33420">MKSAPLSSSNNSPRPARTGERLIKRLCADERTLRKALALHTRLEKVFKQDALPNVCAYLACEILGTEDVSWEAASLACGPGEPACFELWRSVRVVLSRFEPTVSFISLSRLYNIDAPESFINVLGAVKARAIEDSAFTSPESRDSIFFSVFIWTCSILNVDNVTVPLIADDYDLEEDELSNYVRAVASRCITLSPMIIRHIEATKPANGRLVTIIQVHGELPPQLTSPVKPKSPKRERENEDILLQDAPQLKRLKPAPTSRLDGIRRTANKLSNTAAGFFVNVNTSPTSCIVANQNQNRDSV</sequence>